<proteinExistence type="predicted"/>
<dbReference type="InterPro" id="IPR008974">
    <property type="entry name" value="TRAF-like"/>
</dbReference>
<name>A0A9N9BZ38_9GLOM</name>
<dbReference type="PROSITE" id="PS50097">
    <property type="entry name" value="BTB"/>
    <property type="match status" value="1"/>
</dbReference>
<sequence length="428" mass="50358">MTTTNVESHFEFTIDNVDTLKDPVYTPPFATDYDLFWQLKFTKTFPENSDYSALFLYAIPTSEEKKTYGNWVRRRDYTAIISIKDTENNAYLGWFKPRTDRFSLRWKGQGTKRICRVDALPEKITICVHFDRTSLQSTFHSDPLPPEPYPEELALALGRQLEIAQRSRCNKENNLQEAADVKFVIGDEDIFAHSWILEERSEYFRGLFRGRWIETTRKNDYKNDKNESEDESVEQSMDDDREHRTNNGINTSTDDKDHLTKYTIHVPDFHPTTFYAFVQFLYTNTIHFAEDDSTPTTPYDMLLISDKYLVTSLRDIAKMQLIENLTPYNVMEILLKKVRSYEDIKREVMVYVKDNIAEIEKTSVWKNIIQMYEKKNKNESGAEAEEIENGEESEDFTRAEDTSDYVETMNELVQFLRSQNIQLSHDKS</sequence>
<dbReference type="OrthoDB" id="6359816at2759"/>
<dbReference type="SUPFAM" id="SSF49599">
    <property type="entry name" value="TRAF domain-like"/>
    <property type="match status" value="1"/>
</dbReference>
<reference evidence="3" key="1">
    <citation type="submission" date="2021-06" db="EMBL/GenBank/DDBJ databases">
        <authorList>
            <person name="Kallberg Y."/>
            <person name="Tangrot J."/>
            <person name="Rosling A."/>
        </authorList>
    </citation>
    <scope>NUCLEOTIDE SEQUENCE</scope>
    <source>
        <strain evidence="3">IA702</strain>
    </source>
</reference>
<feature type="domain" description="BTB" evidence="2">
    <location>
        <begin position="179"/>
        <end position="290"/>
    </location>
</feature>
<dbReference type="Gene3D" id="2.60.210.10">
    <property type="entry name" value="Apoptosis, Tumor Necrosis Factor Receptor Associated Protein 2, Chain A"/>
    <property type="match status" value="1"/>
</dbReference>
<gene>
    <name evidence="3" type="ORF">POCULU_LOCUS6725</name>
</gene>
<dbReference type="SUPFAM" id="SSF54695">
    <property type="entry name" value="POZ domain"/>
    <property type="match status" value="1"/>
</dbReference>
<feature type="region of interest" description="Disordered" evidence="1">
    <location>
        <begin position="377"/>
        <end position="401"/>
    </location>
</feature>
<evidence type="ECO:0000313" key="4">
    <source>
        <dbReference type="Proteomes" id="UP000789572"/>
    </source>
</evidence>
<dbReference type="Gene3D" id="3.30.710.10">
    <property type="entry name" value="Potassium Channel Kv1.1, Chain A"/>
    <property type="match status" value="1"/>
</dbReference>
<protein>
    <submittedName>
        <fullName evidence="3">8501_t:CDS:1</fullName>
    </submittedName>
</protein>
<evidence type="ECO:0000259" key="2">
    <source>
        <dbReference type="PROSITE" id="PS50097"/>
    </source>
</evidence>
<evidence type="ECO:0000313" key="3">
    <source>
        <dbReference type="EMBL" id="CAG8585953.1"/>
    </source>
</evidence>
<dbReference type="CDD" id="cd18186">
    <property type="entry name" value="BTB_POZ_ZBTB_KLHL-like"/>
    <property type="match status" value="1"/>
</dbReference>
<evidence type="ECO:0000256" key="1">
    <source>
        <dbReference type="SAM" id="MobiDB-lite"/>
    </source>
</evidence>
<dbReference type="Pfam" id="PF00651">
    <property type="entry name" value="BTB"/>
    <property type="match status" value="2"/>
</dbReference>
<accession>A0A9N9BZ38</accession>
<feature type="compositionally biased region" description="Acidic residues" evidence="1">
    <location>
        <begin position="227"/>
        <end position="237"/>
    </location>
</feature>
<dbReference type="EMBL" id="CAJVPJ010001311">
    <property type="protein sequence ID" value="CAG8585953.1"/>
    <property type="molecule type" value="Genomic_DNA"/>
</dbReference>
<comment type="caution">
    <text evidence="3">The sequence shown here is derived from an EMBL/GenBank/DDBJ whole genome shotgun (WGS) entry which is preliminary data.</text>
</comment>
<feature type="compositionally biased region" description="Acidic residues" evidence="1">
    <location>
        <begin position="382"/>
        <end position="394"/>
    </location>
</feature>
<feature type="region of interest" description="Disordered" evidence="1">
    <location>
        <begin position="221"/>
        <end position="254"/>
    </location>
</feature>
<dbReference type="PANTHER" id="PTHR24413">
    <property type="entry name" value="SPECKLE-TYPE POZ PROTEIN"/>
    <property type="match status" value="1"/>
</dbReference>
<dbReference type="InterPro" id="IPR011333">
    <property type="entry name" value="SKP1/BTB/POZ_sf"/>
</dbReference>
<keyword evidence="4" id="KW-1185">Reference proteome</keyword>
<dbReference type="AlphaFoldDB" id="A0A9N9BZ38"/>
<dbReference type="Proteomes" id="UP000789572">
    <property type="component" value="Unassembled WGS sequence"/>
</dbReference>
<dbReference type="InterPro" id="IPR000210">
    <property type="entry name" value="BTB/POZ_dom"/>
</dbReference>
<organism evidence="3 4">
    <name type="scientific">Paraglomus occultum</name>
    <dbReference type="NCBI Taxonomy" id="144539"/>
    <lineage>
        <taxon>Eukaryota</taxon>
        <taxon>Fungi</taxon>
        <taxon>Fungi incertae sedis</taxon>
        <taxon>Mucoromycota</taxon>
        <taxon>Glomeromycotina</taxon>
        <taxon>Glomeromycetes</taxon>
        <taxon>Paraglomerales</taxon>
        <taxon>Paraglomeraceae</taxon>
        <taxon>Paraglomus</taxon>
    </lineage>
</organism>
<dbReference type="SMART" id="SM00225">
    <property type="entry name" value="BTB"/>
    <property type="match status" value="1"/>
</dbReference>